<evidence type="ECO:0000313" key="2">
    <source>
        <dbReference type="EMBL" id="KAJ4340823.1"/>
    </source>
</evidence>
<dbReference type="PROSITE" id="PS50181">
    <property type="entry name" value="FBOX"/>
    <property type="match status" value="1"/>
</dbReference>
<reference evidence="2" key="1">
    <citation type="submission" date="2022-10" db="EMBL/GenBank/DDBJ databases">
        <title>Tapping the CABI collections for fungal endophytes: first genome assemblies for Collariella, Neodidymelliopsis, Ascochyta clinopodiicola, Didymella pomorum, Didymosphaeria variabile, Neocosmospora piperis and Neocucurbitaria cava.</title>
        <authorList>
            <person name="Hill R."/>
        </authorList>
    </citation>
    <scope>NUCLEOTIDE SEQUENCE</scope>
    <source>
        <strain evidence="2">IMI 360193</strain>
    </source>
</reference>
<dbReference type="InterPro" id="IPR001810">
    <property type="entry name" value="F-box_dom"/>
</dbReference>
<dbReference type="EMBL" id="JAPEUV010000014">
    <property type="protein sequence ID" value="KAJ4340823.1"/>
    <property type="molecule type" value="Genomic_DNA"/>
</dbReference>
<dbReference type="SUPFAM" id="SSF52058">
    <property type="entry name" value="L domain-like"/>
    <property type="match status" value="1"/>
</dbReference>
<evidence type="ECO:0000259" key="1">
    <source>
        <dbReference type="PROSITE" id="PS50181"/>
    </source>
</evidence>
<dbReference type="InterPro" id="IPR036047">
    <property type="entry name" value="F-box-like_dom_sf"/>
</dbReference>
<dbReference type="Pfam" id="PF12937">
    <property type="entry name" value="F-box-like"/>
    <property type="match status" value="1"/>
</dbReference>
<accession>A0A9W8X4D0</accession>
<gene>
    <name evidence="2" type="ORF">N0V87_002175</name>
</gene>
<organism evidence="2 3">
    <name type="scientific">Didymella glomerata</name>
    <dbReference type="NCBI Taxonomy" id="749621"/>
    <lineage>
        <taxon>Eukaryota</taxon>
        <taxon>Fungi</taxon>
        <taxon>Dikarya</taxon>
        <taxon>Ascomycota</taxon>
        <taxon>Pezizomycotina</taxon>
        <taxon>Dothideomycetes</taxon>
        <taxon>Pleosporomycetidae</taxon>
        <taxon>Pleosporales</taxon>
        <taxon>Pleosporineae</taxon>
        <taxon>Didymellaceae</taxon>
        <taxon>Didymella</taxon>
    </lineage>
</organism>
<name>A0A9W8X4D0_9PLEO</name>
<dbReference type="CDD" id="cd09917">
    <property type="entry name" value="F-box_SF"/>
    <property type="match status" value="1"/>
</dbReference>
<keyword evidence="3" id="KW-1185">Reference proteome</keyword>
<dbReference type="Gene3D" id="3.80.10.10">
    <property type="entry name" value="Ribonuclease Inhibitor"/>
    <property type="match status" value="1"/>
</dbReference>
<protein>
    <recommendedName>
        <fullName evidence="1">F-box domain-containing protein</fullName>
    </recommendedName>
</protein>
<sequence>MATAPDHTTNLPPEVHRMLLAFLPKSDLKNARLINKKWSAVAALDLWSRFTIDLASTDDRTLNPLVISYPNGFLDSINILKITTKGQKYLSQQLEREAMSNVLLLLGALPRDTLTSFQAAQYRLSQSTAGLLLRTQSRLTFLSLCMDEDDQNGLPGSCFVRGNLQNLHKLQIWVVGGWQNTYKGYSEWFPHAPALRDLCVHGRLPINNHFSGWTLPLAASPVKLRSVYLSKLDLSSFAIDDATSLLDLSYLATLTIKDCTGGEPVLRSLAKGYRRAGRSSLKHFTYTCPQVTNAVCNASEELFESVDTLVDLTLGYATDRIPDLRSLQRTGKYLDWLDTYAVDDERVYSASDLEHLDRCTCLKKVRLSLGDLSPAIDSLDRFESCSLSAFEGFEDRLAVLAKHPTLSQLVLTSRPILPNDSSAGERRWRYIQLAEQILAFLVKHGSKIHLLSFIPRFPVQPVEAADEDGSIWPIYHYKKGTILVRDGRNGGEEVVRTTAVPQVKRGGVWCVVGKP</sequence>
<evidence type="ECO:0000313" key="3">
    <source>
        <dbReference type="Proteomes" id="UP001140562"/>
    </source>
</evidence>
<comment type="caution">
    <text evidence="2">The sequence shown here is derived from an EMBL/GenBank/DDBJ whole genome shotgun (WGS) entry which is preliminary data.</text>
</comment>
<dbReference type="AlphaFoldDB" id="A0A9W8X4D0"/>
<dbReference type="OrthoDB" id="3794824at2759"/>
<proteinExistence type="predicted"/>
<feature type="domain" description="F-box" evidence="1">
    <location>
        <begin position="5"/>
        <end position="50"/>
    </location>
</feature>
<dbReference type="InterPro" id="IPR032675">
    <property type="entry name" value="LRR_dom_sf"/>
</dbReference>
<dbReference type="Proteomes" id="UP001140562">
    <property type="component" value="Unassembled WGS sequence"/>
</dbReference>
<dbReference type="SUPFAM" id="SSF81383">
    <property type="entry name" value="F-box domain"/>
    <property type="match status" value="1"/>
</dbReference>